<proteinExistence type="predicted"/>
<dbReference type="Gene3D" id="3.90.1750.10">
    <property type="entry name" value="Hect, E3 ligase catalytic domains"/>
    <property type="match status" value="1"/>
</dbReference>
<name>A0A6C0IA46_9ZZZZ</name>
<evidence type="ECO:0000313" key="2">
    <source>
        <dbReference type="EMBL" id="QHT89672.1"/>
    </source>
</evidence>
<dbReference type="InterPro" id="IPR000569">
    <property type="entry name" value="HECT_dom"/>
</dbReference>
<protein>
    <recommendedName>
        <fullName evidence="1">HECT domain-containing protein</fullName>
    </recommendedName>
</protein>
<dbReference type="EMBL" id="MN740146">
    <property type="protein sequence ID" value="QHT89672.1"/>
    <property type="molecule type" value="Genomic_DNA"/>
</dbReference>
<dbReference type="SUPFAM" id="SSF56204">
    <property type="entry name" value="Hect, E3 ligase catalytic domain"/>
    <property type="match status" value="1"/>
</dbReference>
<accession>A0A6C0IA46</accession>
<dbReference type="InterPro" id="IPR035983">
    <property type="entry name" value="Hect_E3_ubiquitin_ligase"/>
</dbReference>
<feature type="domain" description="HECT" evidence="1">
    <location>
        <begin position="906"/>
        <end position="953"/>
    </location>
</feature>
<dbReference type="PROSITE" id="PS50237">
    <property type="entry name" value="HECT"/>
    <property type="match status" value="1"/>
</dbReference>
<sequence length="1352" mass="158469">MARKVKKQLRLNDDHCLLWIKDPSVSPFENDNSFKYRNYLSRKNILSDADIKNPKSFLNEVKRRCFFKSALRQEIIEQINKYKKEGTLRLYTFNDTFSFPNEYINPPFNLEECRKWVINHLVNPRTNNAISEGSNIYIELLYTAIQYDELLIPKGINADTLNIVKNIKYRLEFMKQNDEAFLKHDVASFDKRLKVALPDPIRIKKINTFGVPSSSSSIKPLNNLERIELRDMVLEKKEKKRLVAEYQYKKGQHSKKDKTEDKTIFADFRDFLTDLEDEVLNGNRLIDEILKDTSLKDRSDITTAVVNYFKKKGYDDDKISNILRQNDLSTIDGIVKNFINNIYAQLLDPSFTMPPEKAIGCLTYINIRDYFKNCQIIEQIIIELYDFITPYSFAKYFPKYFLSIVDDIIPRDFVAKRTIDLRVIIPIPRTAASTSNYQNYYYKLLYNPIAKTHNELRLPEGMGVLIGKQLTNAINDLEDPNFNNYSEDRVITDDNPLNGFTYDECKDWVMVPIINPRTFKRILIDSPIYNRLLCISYQYDTKLIPRIITSRGYEILQGLSEIIENILKEEDKLPQSRDQLEKFIVDKEAQYEKSKGKGKMLISDIIGLKWKDVGLRKPTKGIDITADNEALANAITAKVHQARRAPRSSLDPLAFYAIFTKDEWETLNIANLQRNSFIKIKRHYYIPVIVKSYTDINKKSNSSTTRTANTKDIKANYIVGRYYTIVECLRWARNPNRDPKNPDILIITDSAEYNTIFEQALLYDYNIEPINITPRGIKYMNKILKKRSEFIHTSEFPKCSSRREKSIKSINSAACNAIKNIYDGDEYGGIYKKLKEKMINICEKYNQDPFMSMDGLKYSIGMEFDVIPDIYYSQKYNLNYYQDSALASIIIYYNDLKGQIYNKEYRDIFVNDFNKFYVHIYEIGDKLKITKKNAIDAGGVKREFITNLYKELFCDEENPKRPFMLPTDNKLNKYYINPNFEPDENFKKVIAAYKKKEAKRMKKNPNFIENFDTESDYVYIYFIIGKLLCIAVVNEEIGIPNELSTYILAGFINQPKNLNDDDILYFYTREFHNAQYYVNMISNYNIKTLDSVLLSFNDTYIISKGGDIKITTANFVAFILQQSKHVITKNFLIDGEVNAAKNMKKMYISLFAGFSNQIRKFLYKKRVTTEQLTLLITNEQLNKVILQELASKIKIEIEVRYTTDVGTYRGTRMTDNEKRERVDELKGYISNIITKKRASETDKEHYNFIRKLLQFWSGYNYYNKKKDYIISYKYGVGTNVNRLPEAHTCTYTIDIFGCPSILQTPEEREKFIYDKLNFPANLETPEEKERFMYDKFKWAVEAQEMELHGGSS</sequence>
<evidence type="ECO:0000259" key="1">
    <source>
        <dbReference type="PROSITE" id="PS50237"/>
    </source>
</evidence>
<reference evidence="2" key="1">
    <citation type="journal article" date="2020" name="Nature">
        <title>Giant virus diversity and host interactions through global metagenomics.</title>
        <authorList>
            <person name="Schulz F."/>
            <person name="Roux S."/>
            <person name="Paez-Espino D."/>
            <person name="Jungbluth S."/>
            <person name="Walsh D.A."/>
            <person name="Denef V.J."/>
            <person name="McMahon K.D."/>
            <person name="Konstantinidis K.T."/>
            <person name="Eloe-Fadrosh E.A."/>
            <person name="Kyrpides N.C."/>
            <person name="Woyke T."/>
        </authorList>
    </citation>
    <scope>NUCLEOTIDE SEQUENCE</scope>
    <source>
        <strain evidence="2">GVMAG-M-3300023184-60</strain>
    </source>
</reference>
<dbReference type="GO" id="GO:0004842">
    <property type="term" value="F:ubiquitin-protein transferase activity"/>
    <property type="evidence" value="ECO:0007669"/>
    <property type="project" value="InterPro"/>
</dbReference>
<organism evidence="2">
    <name type="scientific">viral metagenome</name>
    <dbReference type="NCBI Taxonomy" id="1070528"/>
    <lineage>
        <taxon>unclassified sequences</taxon>
        <taxon>metagenomes</taxon>
        <taxon>organismal metagenomes</taxon>
    </lineage>
</organism>